<protein>
    <submittedName>
        <fullName evidence="1">Uncharacterized protein</fullName>
    </submittedName>
</protein>
<proteinExistence type="predicted"/>
<sequence>MFNLDSFQEAIGRDDADELKSLLTEHRESLEDDGGSMWLQKLFLIAYKQGSFHVAEGLAKLRPQIASIKSDEDGYTAMHHVCCGGDGKMIELLGTLNPQSLETLTSNQETVLHLAAKNSKCDAFEVLLEEIKNFKLKNLLNSKDENGDTVLHIATVNKSIKTVKLLVRECSNGDASLLSCRNNKGQTALDVCPSDSKDKNHKKIYKILKDAAAAHDQELCFPTDQYASKLTSETRKVLLTVLGLIAAAAFTVTCNLPEAFLKDFAGETLEAKDVIFGRLPTVFYLMVFNSAGFMTTMFIIVILTWPLPFRSILLFVVICTCIVYTMLVDKITPKLSVRIGIFSISGIALLSSSSIAFTLSGVAILCLAKYSLLCLAKCRLVNCLWMRRTSCRSNSSGRRGSMVELGSIKCLN</sequence>
<organism evidence="1 2">
    <name type="scientific">Pistacia atlantica</name>
    <dbReference type="NCBI Taxonomy" id="434234"/>
    <lineage>
        <taxon>Eukaryota</taxon>
        <taxon>Viridiplantae</taxon>
        <taxon>Streptophyta</taxon>
        <taxon>Embryophyta</taxon>
        <taxon>Tracheophyta</taxon>
        <taxon>Spermatophyta</taxon>
        <taxon>Magnoliopsida</taxon>
        <taxon>eudicotyledons</taxon>
        <taxon>Gunneridae</taxon>
        <taxon>Pentapetalae</taxon>
        <taxon>rosids</taxon>
        <taxon>malvids</taxon>
        <taxon>Sapindales</taxon>
        <taxon>Anacardiaceae</taxon>
        <taxon>Pistacia</taxon>
    </lineage>
</organism>
<gene>
    <name evidence="1" type="ORF">Patl1_20649</name>
</gene>
<name>A0ACC1BMR0_9ROSI</name>
<evidence type="ECO:0000313" key="2">
    <source>
        <dbReference type="Proteomes" id="UP001164250"/>
    </source>
</evidence>
<dbReference type="Proteomes" id="UP001164250">
    <property type="component" value="Chromosome 4"/>
</dbReference>
<accession>A0ACC1BMR0</accession>
<comment type="caution">
    <text evidence="1">The sequence shown here is derived from an EMBL/GenBank/DDBJ whole genome shotgun (WGS) entry which is preliminary data.</text>
</comment>
<keyword evidence="2" id="KW-1185">Reference proteome</keyword>
<reference evidence="2" key="1">
    <citation type="journal article" date="2023" name="G3 (Bethesda)">
        <title>Genome assembly and association tests identify interacting loci associated with vigor, precocity, and sex in interspecific pistachio rootstocks.</title>
        <authorList>
            <person name="Palmer W."/>
            <person name="Jacygrad E."/>
            <person name="Sagayaradj S."/>
            <person name="Cavanaugh K."/>
            <person name="Han R."/>
            <person name="Bertier L."/>
            <person name="Beede B."/>
            <person name="Kafkas S."/>
            <person name="Golino D."/>
            <person name="Preece J."/>
            <person name="Michelmore R."/>
        </authorList>
    </citation>
    <scope>NUCLEOTIDE SEQUENCE [LARGE SCALE GENOMIC DNA]</scope>
</reference>
<evidence type="ECO:0000313" key="1">
    <source>
        <dbReference type="EMBL" id="KAJ0100146.1"/>
    </source>
</evidence>
<dbReference type="EMBL" id="CM047900">
    <property type="protein sequence ID" value="KAJ0100146.1"/>
    <property type="molecule type" value="Genomic_DNA"/>
</dbReference>